<dbReference type="PANTHER" id="PTHR46648">
    <property type="entry name" value="HIT FAMILY PROTEIN 1"/>
    <property type="match status" value="1"/>
</dbReference>
<evidence type="ECO:0000313" key="2">
    <source>
        <dbReference type="Proteomes" id="UP000275368"/>
    </source>
</evidence>
<organism evidence="1 2">
    <name type="scientific">Paenibacillus baekrokdamisoli</name>
    <dbReference type="NCBI Taxonomy" id="1712516"/>
    <lineage>
        <taxon>Bacteria</taxon>
        <taxon>Bacillati</taxon>
        <taxon>Bacillota</taxon>
        <taxon>Bacilli</taxon>
        <taxon>Bacillales</taxon>
        <taxon>Paenibacillaceae</taxon>
        <taxon>Paenibacillus</taxon>
    </lineage>
</organism>
<dbReference type="KEGG" id="pbk:Back11_41690"/>
<sequence>MNEHRIDCLGCRLANKIEDTQIVYEDELVTCFLDIAPLNEGHVLILPKQHYHDLDELDDLTISAVMKASQLIAKGLKSIFNPDGITVIQNNGAFNDLNHYHMHIFPRYQSDGFAWVEPIDLTLAKDRLSVTRDKLRSGIMGT</sequence>
<proteinExistence type="predicted"/>
<name>A0A3G9JIM4_9BACL</name>
<gene>
    <name evidence="1" type="ORF">Back11_41690</name>
</gene>
<protein>
    <submittedName>
        <fullName evidence="1">HIT family protein</fullName>
    </submittedName>
</protein>
<dbReference type="PANTHER" id="PTHR46648:SF1">
    <property type="entry name" value="ADENOSINE 5'-MONOPHOSPHORAMIDASE HNT1"/>
    <property type="match status" value="1"/>
</dbReference>
<dbReference type="Pfam" id="PF01230">
    <property type="entry name" value="HIT"/>
    <property type="match status" value="1"/>
</dbReference>
<dbReference type="InterPro" id="IPR001310">
    <property type="entry name" value="Histidine_triad_HIT"/>
</dbReference>
<dbReference type="AlphaFoldDB" id="A0A3G9JIM4"/>
<dbReference type="Gene3D" id="3.30.428.10">
    <property type="entry name" value="HIT-like"/>
    <property type="match status" value="1"/>
</dbReference>
<dbReference type="InterPro" id="IPR036265">
    <property type="entry name" value="HIT-like_sf"/>
</dbReference>
<reference evidence="1 2" key="1">
    <citation type="submission" date="2018-11" db="EMBL/GenBank/DDBJ databases">
        <title>Complete genome sequence of Paenibacillus baekrokdamisoli strain KCTC 33723.</title>
        <authorList>
            <person name="Kang S.W."/>
            <person name="Lee K.C."/>
            <person name="Kim K.K."/>
            <person name="Kim J.S."/>
            <person name="Kim D.S."/>
            <person name="Ko S.H."/>
            <person name="Yang S.H."/>
            <person name="Lee J.S."/>
        </authorList>
    </citation>
    <scope>NUCLEOTIDE SEQUENCE [LARGE SCALE GENOMIC DNA]</scope>
    <source>
        <strain evidence="1 2">KCTC 33723</strain>
    </source>
</reference>
<dbReference type="OrthoDB" id="9784774at2"/>
<dbReference type="RefSeq" id="WP_125661531.1">
    <property type="nucleotide sequence ID" value="NZ_AP019308.1"/>
</dbReference>
<dbReference type="EMBL" id="AP019308">
    <property type="protein sequence ID" value="BBH22824.1"/>
    <property type="molecule type" value="Genomic_DNA"/>
</dbReference>
<dbReference type="GO" id="GO:0009117">
    <property type="term" value="P:nucleotide metabolic process"/>
    <property type="evidence" value="ECO:0007669"/>
    <property type="project" value="TreeGrafter"/>
</dbReference>
<dbReference type="SUPFAM" id="SSF54197">
    <property type="entry name" value="HIT-like"/>
    <property type="match status" value="1"/>
</dbReference>
<keyword evidence="2" id="KW-1185">Reference proteome</keyword>
<dbReference type="InterPro" id="IPR011146">
    <property type="entry name" value="HIT-like"/>
</dbReference>
<dbReference type="Proteomes" id="UP000275368">
    <property type="component" value="Chromosome"/>
</dbReference>
<dbReference type="PROSITE" id="PS51084">
    <property type="entry name" value="HIT_2"/>
    <property type="match status" value="1"/>
</dbReference>
<dbReference type="PRINTS" id="PR00332">
    <property type="entry name" value="HISTRIAD"/>
</dbReference>
<dbReference type="GO" id="GO:0003824">
    <property type="term" value="F:catalytic activity"/>
    <property type="evidence" value="ECO:0007669"/>
    <property type="project" value="InterPro"/>
</dbReference>
<evidence type="ECO:0000313" key="1">
    <source>
        <dbReference type="EMBL" id="BBH22824.1"/>
    </source>
</evidence>
<accession>A0A3G9JIM4</accession>